<proteinExistence type="predicted"/>
<gene>
    <name evidence="3" type="ORF">KSP40_PGU009103</name>
</gene>
<evidence type="ECO:0000313" key="3">
    <source>
        <dbReference type="EMBL" id="KAK8971014.1"/>
    </source>
</evidence>
<keyword evidence="4" id="KW-1185">Reference proteome</keyword>
<dbReference type="SMART" id="SM00028">
    <property type="entry name" value="TPR"/>
    <property type="match status" value="4"/>
</dbReference>
<feature type="compositionally biased region" description="Low complexity" evidence="2">
    <location>
        <begin position="810"/>
        <end position="826"/>
    </location>
</feature>
<dbReference type="InterPro" id="IPR011990">
    <property type="entry name" value="TPR-like_helical_dom_sf"/>
</dbReference>
<evidence type="ECO:0000256" key="1">
    <source>
        <dbReference type="SAM" id="Coils"/>
    </source>
</evidence>
<feature type="region of interest" description="Disordered" evidence="2">
    <location>
        <begin position="107"/>
        <end position="172"/>
    </location>
</feature>
<feature type="compositionally biased region" description="Basic and acidic residues" evidence="2">
    <location>
        <begin position="118"/>
        <end position="141"/>
    </location>
</feature>
<dbReference type="SUPFAM" id="SSF48452">
    <property type="entry name" value="TPR-like"/>
    <property type="match status" value="1"/>
</dbReference>
<name>A0ABR2N4H3_9ASPA</name>
<dbReference type="PANTHER" id="PTHR47553:SF1">
    <property type="entry name" value="RING_FYVE_PHD ZINC FINGER SUPERFAMILY PROTEIN"/>
    <property type="match status" value="1"/>
</dbReference>
<feature type="region of interest" description="Disordered" evidence="2">
    <location>
        <begin position="798"/>
        <end position="834"/>
    </location>
</feature>
<feature type="coiled-coil region" evidence="1">
    <location>
        <begin position="652"/>
        <end position="686"/>
    </location>
</feature>
<evidence type="ECO:0000256" key="2">
    <source>
        <dbReference type="SAM" id="MobiDB-lite"/>
    </source>
</evidence>
<dbReference type="EMBL" id="JBBWWR010000001">
    <property type="protein sequence ID" value="KAK8971014.1"/>
    <property type="molecule type" value="Genomic_DNA"/>
</dbReference>
<dbReference type="InterPro" id="IPR019734">
    <property type="entry name" value="TPR_rpt"/>
</dbReference>
<organism evidence="3 4">
    <name type="scientific">Platanthera guangdongensis</name>
    <dbReference type="NCBI Taxonomy" id="2320717"/>
    <lineage>
        <taxon>Eukaryota</taxon>
        <taxon>Viridiplantae</taxon>
        <taxon>Streptophyta</taxon>
        <taxon>Embryophyta</taxon>
        <taxon>Tracheophyta</taxon>
        <taxon>Spermatophyta</taxon>
        <taxon>Magnoliopsida</taxon>
        <taxon>Liliopsida</taxon>
        <taxon>Asparagales</taxon>
        <taxon>Orchidaceae</taxon>
        <taxon>Orchidoideae</taxon>
        <taxon>Orchideae</taxon>
        <taxon>Orchidinae</taxon>
        <taxon>Platanthera</taxon>
    </lineage>
</organism>
<dbReference type="PANTHER" id="PTHR47553">
    <property type="entry name" value="MYOSIN-11"/>
    <property type="match status" value="1"/>
</dbReference>
<evidence type="ECO:0000313" key="4">
    <source>
        <dbReference type="Proteomes" id="UP001412067"/>
    </source>
</evidence>
<accession>A0ABR2N4H3</accession>
<feature type="coiled-coil region" evidence="1">
    <location>
        <begin position="854"/>
        <end position="884"/>
    </location>
</feature>
<sequence length="1012" mass="112746">MVLRGQGESPVRICDPCKKLEEAARFEMRYGYKNRAAKGRSFLIMSLEVVLEEGTGGGGALGKRRLLVWGGVHDSGEKDVININQQKDGASGPVSGLVGPEGRHFFVHGSPPARMHKRASDIKKAQRTDEKQGERREEVKTTARSKGLESMSEIRKESSRKQGRTLGTGSSKQILNTEDELVAFKLGKELERQAGALEIAIRKNRRTTEKVSTVSIDRIDENDASGSDKKQTSLRGKEVKDVLFTELRELGWSDAELHDAEKKSTKLSLEGELSNLLGEAFQKSEIGRKKGRIDKTQVLAHKRKALTLKREGKLAEAKEELKQAKILEKQLEEQEFLVDSSESEDELSILIHNMDDDDRDDLMLGNSLDAGADFEHLLGDADDLPIEDVTDNDMTDPEISAALKSFGWTEDDEDHGFGPSGQEEIKAKVLNLKKEALSQKRAGNIPEAMSLLKKAKLLEQDLGITESGTRTSELVFTQKIGDNQTSPPKSKMVVQKELLALKKKALILRREGRVEEADEELKKGKALEQQLEELENGLKKPATSKLGSKHTEPADARYIDPLSLDLAVDSAETDVTDHDMHDPSMLLALKNMGWNDDESDSLSMTKNASYPLNSHSVHDSVPSTVTWKLALNKGEIQRELLAIKRMALSLRRQGKTEEAEEELVKAKDLEKQLADLEESQNSVVTNQPERYNNHNAEGGSSRVSPCIETSKIGNTTKPTARLSISKLEPSKEVFSLSSECGHSDNISLENSSSMTNKIDGYKEILAHKRNALALKKEGKVTEAKEELRKAKLLEKCIQDGQESSIDDKTSPVSTSESTSIPEESSIAHVDKPKSIRDRFKLQQESLAHKRNALKLRREGKMQEAEAEFEKAKELENQLEELNAQGSRSGSSALDIGVVEDLLDPQLLSALKSIGWDDKDLSQPSIERVSDQSLIDRVHLEEQIRAAKIRALKLKRSGKQDEALEALPGHVEKYLVAEKEKNRNLKPQSCQVEELNQFRRCKRLLTRLLTFMI</sequence>
<keyword evidence="1" id="KW-0175">Coiled coil</keyword>
<comment type="caution">
    <text evidence="3">The sequence shown here is derived from an EMBL/GenBank/DDBJ whole genome shotgun (WGS) entry which is preliminary data.</text>
</comment>
<dbReference type="Proteomes" id="UP001412067">
    <property type="component" value="Unassembled WGS sequence"/>
</dbReference>
<reference evidence="3 4" key="1">
    <citation type="journal article" date="2022" name="Nat. Plants">
        <title>Genomes of leafy and leafless Platanthera orchids illuminate the evolution of mycoheterotrophy.</title>
        <authorList>
            <person name="Li M.H."/>
            <person name="Liu K.W."/>
            <person name="Li Z."/>
            <person name="Lu H.C."/>
            <person name="Ye Q.L."/>
            <person name="Zhang D."/>
            <person name="Wang J.Y."/>
            <person name="Li Y.F."/>
            <person name="Zhong Z.M."/>
            <person name="Liu X."/>
            <person name="Yu X."/>
            <person name="Liu D.K."/>
            <person name="Tu X.D."/>
            <person name="Liu B."/>
            <person name="Hao Y."/>
            <person name="Liao X.Y."/>
            <person name="Jiang Y.T."/>
            <person name="Sun W.H."/>
            <person name="Chen J."/>
            <person name="Chen Y.Q."/>
            <person name="Ai Y."/>
            <person name="Zhai J.W."/>
            <person name="Wu S.S."/>
            <person name="Zhou Z."/>
            <person name="Hsiao Y.Y."/>
            <person name="Wu W.L."/>
            <person name="Chen Y.Y."/>
            <person name="Lin Y.F."/>
            <person name="Hsu J.L."/>
            <person name="Li C.Y."/>
            <person name="Wang Z.W."/>
            <person name="Zhao X."/>
            <person name="Zhong W.Y."/>
            <person name="Ma X.K."/>
            <person name="Ma L."/>
            <person name="Huang J."/>
            <person name="Chen G.Z."/>
            <person name="Huang M.Z."/>
            <person name="Huang L."/>
            <person name="Peng D.H."/>
            <person name="Luo Y.B."/>
            <person name="Zou S.Q."/>
            <person name="Chen S.P."/>
            <person name="Lan S."/>
            <person name="Tsai W.C."/>
            <person name="Van de Peer Y."/>
            <person name="Liu Z.J."/>
        </authorList>
    </citation>
    <scope>NUCLEOTIDE SEQUENCE [LARGE SCALE GENOMIC DNA]</scope>
    <source>
        <strain evidence="3">Lor288</strain>
    </source>
</reference>
<feature type="coiled-coil region" evidence="1">
    <location>
        <begin position="314"/>
        <end position="344"/>
    </location>
</feature>
<protein>
    <submittedName>
        <fullName evidence="3">Uncharacterized protein</fullName>
    </submittedName>
</protein>